<reference evidence="1" key="1">
    <citation type="journal article" date="2015" name="Nature">
        <title>Complex archaea that bridge the gap between prokaryotes and eukaryotes.</title>
        <authorList>
            <person name="Spang A."/>
            <person name="Saw J.H."/>
            <person name="Jorgensen S.L."/>
            <person name="Zaremba-Niedzwiedzka K."/>
            <person name="Martijn J."/>
            <person name="Lind A.E."/>
            <person name="van Eijk R."/>
            <person name="Schleper C."/>
            <person name="Guy L."/>
            <person name="Ettema T.J."/>
        </authorList>
    </citation>
    <scope>NUCLEOTIDE SEQUENCE</scope>
</reference>
<gene>
    <name evidence="1" type="ORF">LCGC14_1999320</name>
</gene>
<organism evidence="1">
    <name type="scientific">marine sediment metagenome</name>
    <dbReference type="NCBI Taxonomy" id="412755"/>
    <lineage>
        <taxon>unclassified sequences</taxon>
        <taxon>metagenomes</taxon>
        <taxon>ecological metagenomes</taxon>
    </lineage>
</organism>
<accession>A0A0F9FRI3</accession>
<name>A0A0F9FRI3_9ZZZZ</name>
<sequence length="58" mass="6672">MEFECPKCQKVFRPHPHIGMRHPSAAKCPVCKIRGELTEKGKEGRRIRFLAINQGEQP</sequence>
<protein>
    <submittedName>
        <fullName evidence="1">Uncharacterized protein</fullName>
    </submittedName>
</protein>
<dbReference type="EMBL" id="LAZR01022696">
    <property type="protein sequence ID" value="KKL80986.1"/>
    <property type="molecule type" value="Genomic_DNA"/>
</dbReference>
<dbReference type="AlphaFoldDB" id="A0A0F9FRI3"/>
<proteinExistence type="predicted"/>
<comment type="caution">
    <text evidence="1">The sequence shown here is derived from an EMBL/GenBank/DDBJ whole genome shotgun (WGS) entry which is preliminary data.</text>
</comment>
<evidence type="ECO:0000313" key="1">
    <source>
        <dbReference type="EMBL" id="KKL80986.1"/>
    </source>
</evidence>